<keyword evidence="1" id="KW-0732">Signal</keyword>
<dbReference type="Proteomes" id="UP000568273">
    <property type="component" value="Unassembled WGS sequence"/>
</dbReference>
<protein>
    <submittedName>
        <fullName evidence="2">Uncharacterized protein</fullName>
    </submittedName>
</protein>
<evidence type="ECO:0000256" key="1">
    <source>
        <dbReference type="SAM" id="SignalP"/>
    </source>
</evidence>
<organism evidence="2 3">
    <name type="scientific">Peptoniphilus faecalis</name>
    <dbReference type="NCBI Taxonomy" id="2731255"/>
    <lineage>
        <taxon>Bacteria</taxon>
        <taxon>Bacillati</taxon>
        <taxon>Bacillota</taxon>
        <taxon>Tissierellia</taxon>
        <taxon>Tissierellales</taxon>
        <taxon>Peptoniphilaceae</taxon>
        <taxon>Peptoniphilus</taxon>
    </lineage>
</organism>
<evidence type="ECO:0000313" key="3">
    <source>
        <dbReference type="Proteomes" id="UP000568273"/>
    </source>
</evidence>
<dbReference type="EMBL" id="JABDSR010000002">
    <property type="protein sequence ID" value="NMW84512.1"/>
    <property type="molecule type" value="Genomic_DNA"/>
</dbReference>
<feature type="signal peptide" evidence="1">
    <location>
        <begin position="1"/>
        <end position="22"/>
    </location>
</feature>
<name>A0A848RJM1_9FIRM</name>
<dbReference type="AlphaFoldDB" id="A0A848RJM1"/>
<dbReference type="PROSITE" id="PS51257">
    <property type="entry name" value="PROKAR_LIPOPROTEIN"/>
    <property type="match status" value="1"/>
</dbReference>
<reference evidence="2" key="1">
    <citation type="submission" date="2020-04" db="EMBL/GenBank/DDBJ databases">
        <title>Peptoniphilus sp. nov. isolated from swine feces.</title>
        <authorList>
            <person name="Ryu S.W."/>
        </authorList>
    </citation>
    <scope>NUCLEOTIDE SEQUENCE [LARGE SCALE GENOMIC DNA]</scope>
    <source>
        <strain evidence="2">AGMB00490</strain>
    </source>
</reference>
<gene>
    <name evidence="2" type="ORF">HKO22_01985</name>
</gene>
<dbReference type="RefSeq" id="WP_169968166.1">
    <property type="nucleotide sequence ID" value="NZ_JABDSR010000002.1"/>
</dbReference>
<feature type="chain" id="PRO_5032585123" evidence="1">
    <location>
        <begin position="23"/>
        <end position="233"/>
    </location>
</feature>
<proteinExistence type="predicted"/>
<comment type="caution">
    <text evidence="2">The sequence shown here is derived from an EMBL/GenBank/DDBJ whole genome shotgun (WGS) entry which is preliminary data.</text>
</comment>
<keyword evidence="3" id="KW-1185">Reference proteome</keyword>
<evidence type="ECO:0000313" key="2">
    <source>
        <dbReference type="EMBL" id="NMW84512.1"/>
    </source>
</evidence>
<sequence>MKKLVSLILLFFVLISLSCVYAKSTDVDFQKFMDSPALDFSELSKMQGSKTINEFDAILSTKGLSAEDVSNDVARRASANFRFNMYENRFEYGDYAVVDAYWSWESSPIWAGRDTVVFGWSEGFTVNLNRTVMKVTYRDLDGNYKGEQYYYPSGLVQGCRFDFEQSYAPGALRSLSSGKVYLVIDNRENKDYVEVHGKYLHNYMGVFPSINISSSGTISVSLSSSTREMGDDI</sequence>
<accession>A0A848RJM1</accession>